<reference evidence="2 3" key="1">
    <citation type="submission" date="2018-06" db="EMBL/GenBank/DDBJ databases">
        <authorList>
            <consortium name="Pathogen Informatics"/>
            <person name="Doyle S."/>
        </authorList>
    </citation>
    <scope>NUCLEOTIDE SEQUENCE [LARGE SCALE GENOMIC DNA]</scope>
    <source>
        <strain evidence="2 3">NCTC12722</strain>
    </source>
</reference>
<dbReference type="Proteomes" id="UP000254343">
    <property type="component" value="Unassembled WGS sequence"/>
</dbReference>
<dbReference type="EMBL" id="UIGB01000001">
    <property type="protein sequence ID" value="SUU86163.1"/>
    <property type="molecule type" value="Genomic_DNA"/>
</dbReference>
<dbReference type="OrthoDB" id="8216299at2"/>
<sequence length="188" mass="21878">MEESSKSPQRRFPPPWTAERPNADTYAVKDANGVTVAVVPCRDDLKGVPFYHSYLTSDEARRIAKAITRIPEFLQQRHGFHPRGASPHRWSRLRPFHVALKDDYIRGRWDWIDAVCKMNRIPFDGTGERIQREGCWCVFEFAVQLEAIQFWAEFEGRWLVGEEFIFPDQPANLPPLKKPNWKSKPGRG</sequence>
<accession>A0A380WCQ7</accession>
<name>A0A380WCQ7_AFIFE</name>
<proteinExistence type="predicted"/>
<organism evidence="2 3">
    <name type="scientific">Afipia felis</name>
    <name type="common">Cat scratch disease bacillus</name>
    <dbReference type="NCBI Taxonomy" id="1035"/>
    <lineage>
        <taxon>Bacteria</taxon>
        <taxon>Pseudomonadati</taxon>
        <taxon>Pseudomonadota</taxon>
        <taxon>Alphaproteobacteria</taxon>
        <taxon>Hyphomicrobiales</taxon>
        <taxon>Nitrobacteraceae</taxon>
        <taxon>Afipia</taxon>
    </lineage>
</organism>
<evidence type="ECO:0000313" key="3">
    <source>
        <dbReference type="Proteomes" id="UP000254343"/>
    </source>
</evidence>
<dbReference type="AlphaFoldDB" id="A0A380WCQ7"/>
<feature type="region of interest" description="Disordered" evidence="1">
    <location>
        <begin position="1"/>
        <end position="22"/>
    </location>
</feature>
<evidence type="ECO:0000313" key="2">
    <source>
        <dbReference type="EMBL" id="SUU86163.1"/>
    </source>
</evidence>
<gene>
    <name evidence="2" type="ORF">NCTC12722_03385</name>
</gene>
<protein>
    <submittedName>
        <fullName evidence="2">Uncharacterized protein</fullName>
    </submittedName>
</protein>
<evidence type="ECO:0000256" key="1">
    <source>
        <dbReference type="SAM" id="MobiDB-lite"/>
    </source>
</evidence>